<gene>
    <name evidence="1" type="ORF">FWILDA_LOCUS19932</name>
</gene>
<protein>
    <submittedName>
        <fullName evidence="1">3731_t:CDS:1</fullName>
    </submittedName>
</protein>
<keyword evidence="2" id="KW-1185">Reference proteome</keyword>
<sequence>ENPVFIQELELKQDTSIFNKMNYPITLHLTNNSLPFICETDIYHCVKKGRNMHISGTRVCPIGYYIMFTEHLWTLKENSEIYSGLTNDILNPKDKQADESAERFFSSSVLK</sequence>
<feature type="non-terminal residue" evidence="1">
    <location>
        <position position="1"/>
    </location>
</feature>
<dbReference type="AlphaFoldDB" id="A0A9W4TDH6"/>
<accession>A0A9W4TDH6</accession>
<evidence type="ECO:0000313" key="1">
    <source>
        <dbReference type="EMBL" id="CAI2201171.1"/>
    </source>
</evidence>
<organism evidence="1 2">
    <name type="scientific">Funneliformis geosporum</name>
    <dbReference type="NCBI Taxonomy" id="1117311"/>
    <lineage>
        <taxon>Eukaryota</taxon>
        <taxon>Fungi</taxon>
        <taxon>Fungi incertae sedis</taxon>
        <taxon>Mucoromycota</taxon>
        <taxon>Glomeromycotina</taxon>
        <taxon>Glomeromycetes</taxon>
        <taxon>Glomerales</taxon>
        <taxon>Glomeraceae</taxon>
        <taxon>Funneliformis</taxon>
    </lineage>
</organism>
<reference evidence="1" key="1">
    <citation type="submission" date="2022-08" db="EMBL/GenBank/DDBJ databases">
        <authorList>
            <person name="Kallberg Y."/>
            <person name="Tangrot J."/>
            <person name="Rosling A."/>
        </authorList>
    </citation>
    <scope>NUCLEOTIDE SEQUENCE</scope>
    <source>
        <strain evidence="1">Wild A</strain>
    </source>
</reference>
<feature type="non-terminal residue" evidence="1">
    <location>
        <position position="111"/>
    </location>
</feature>
<comment type="caution">
    <text evidence="1">The sequence shown here is derived from an EMBL/GenBank/DDBJ whole genome shotgun (WGS) entry which is preliminary data.</text>
</comment>
<proteinExistence type="predicted"/>
<name>A0A9W4TDH6_9GLOM</name>
<dbReference type="OrthoDB" id="2424069at2759"/>
<evidence type="ECO:0000313" key="2">
    <source>
        <dbReference type="Proteomes" id="UP001153678"/>
    </source>
</evidence>
<dbReference type="EMBL" id="CAMKVN010026750">
    <property type="protein sequence ID" value="CAI2201171.1"/>
    <property type="molecule type" value="Genomic_DNA"/>
</dbReference>
<dbReference type="Proteomes" id="UP001153678">
    <property type="component" value="Unassembled WGS sequence"/>
</dbReference>